<dbReference type="CDD" id="cd00077">
    <property type="entry name" value="HDc"/>
    <property type="match status" value="1"/>
</dbReference>
<comment type="caution">
    <text evidence="1">The sequence shown here is derived from an EMBL/GenBank/DDBJ whole genome shotgun (WGS) entry which is preliminary data.</text>
</comment>
<dbReference type="EMBL" id="BARW01008018">
    <property type="protein sequence ID" value="GAI79322.1"/>
    <property type="molecule type" value="Genomic_DNA"/>
</dbReference>
<dbReference type="SUPFAM" id="SSF109604">
    <property type="entry name" value="HD-domain/PDEase-like"/>
    <property type="match status" value="1"/>
</dbReference>
<feature type="non-terminal residue" evidence="1">
    <location>
        <position position="1"/>
    </location>
</feature>
<dbReference type="InterPro" id="IPR003607">
    <property type="entry name" value="HD/PDEase_dom"/>
</dbReference>
<name>X1RF23_9ZZZZ</name>
<evidence type="ECO:0000313" key="1">
    <source>
        <dbReference type="EMBL" id="GAI79322.1"/>
    </source>
</evidence>
<proteinExistence type="predicted"/>
<dbReference type="GO" id="GO:0008832">
    <property type="term" value="F:dGTPase activity"/>
    <property type="evidence" value="ECO:0007669"/>
    <property type="project" value="TreeGrafter"/>
</dbReference>
<reference evidence="1" key="1">
    <citation type="journal article" date="2014" name="Front. Microbiol.">
        <title>High frequency of phylogenetically diverse reductive dehalogenase-homologous genes in deep subseafloor sedimentary metagenomes.</title>
        <authorList>
            <person name="Kawai M."/>
            <person name="Futagami T."/>
            <person name="Toyoda A."/>
            <person name="Takaki Y."/>
            <person name="Nishi S."/>
            <person name="Hori S."/>
            <person name="Arai W."/>
            <person name="Tsubouchi T."/>
            <person name="Morono Y."/>
            <person name="Uchiyama I."/>
            <person name="Ito T."/>
            <person name="Fujiyama A."/>
            <person name="Inagaki F."/>
            <person name="Takami H."/>
        </authorList>
    </citation>
    <scope>NUCLEOTIDE SEQUENCE</scope>
    <source>
        <strain evidence="1">Expedition CK06-06</strain>
    </source>
</reference>
<dbReference type="InterPro" id="IPR050135">
    <property type="entry name" value="dGTPase-like"/>
</dbReference>
<dbReference type="AlphaFoldDB" id="X1RF23"/>
<dbReference type="GO" id="GO:0006203">
    <property type="term" value="P:dGTP catabolic process"/>
    <property type="evidence" value="ECO:0007669"/>
    <property type="project" value="TreeGrafter"/>
</dbReference>
<dbReference type="PANTHER" id="PTHR11373">
    <property type="entry name" value="DEOXYNUCLEOSIDE TRIPHOSPHATE TRIPHOSPHOHYDROLASE"/>
    <property type="match status" value="1"/>
</dbReference>
<protein>
    <submittedName>
        <fullName evidence="1">Uncharacterized protein</fullName>
    </submittedName>
</protein>
<organism evidence="1">
    <name type="scientific">marine sediment metagenome</name>
    <dbReference type="NCBI Taxonomy" id="412755"/>
    <lineage>
        <taxon>unclassified sequences</taxon>
        <taxon>metagenomes</taxon>
        <taxon>ecological metagenomes</taxon>
    </lineage>
</organism>
<dbReference type="GO" id="GO:0005634">
    <property type="term" value="C:nucleus"/>
    <property type="evidence" value="ECO:0007669"/>
    <property type="project" value="TreeGrafter"/>
</dbReference>
<dbReference type="Gene3D" id="1.10.3210.10">
    <property type="entry name" value="Hypothetical protein af1432"/>
    <property type="match status" value="1"/>
</dbReference>
<accession>X1RF23</accession>
<sequence length="325" mass="38145">ALQKNQPELKITKQEITCVSVAGLCHDVGHCCLSHGFDHYFIPTLKKKYPTKEKTQKLNAIDTHEKRSVLLFRHLHKKYHLPFTASEVNLICNLILDENKSATRGWLWEIISNGETFIDVDKLDYLCRDSLHLGFGKPFHYQEFLQNSKIYANHIIYDIKLKQRIYNLFYTRYDLHLRVYQHPVVVLMAKVGIKLLLHLEEDLHLMEKLTNDDFGWCSIIDDVLNAPLWLPVSTKTKQLYQQMSSRQLPPYEFWLEDKKLKTRKGSHLQLDGCDQPETLPIFVGFFPKDKNYFPNITYFCQETILYGESPPTQKIQQCGKLLIFP</sequence>
<gene>
    <name evidence="1" type="ORF">S12H4_16564</name>
</gene>
<dbReference type="PANTHER" id="PTHR11373:SF4">
    <property type="entry name" value="DEOXYNUCLEOSIDE TRIPHOSPHATE TRIPHOSPHOHYDROLASE SAMHD1"/>
    <property type="match status" value="1"/>
</dbReference>